<comment type="similarity">
    <text evidence="2">Belongs to the CCC1 family.</text>
</comment>
<dbReference type="GO" id="GO:0012505">
    <property type="term" value="C:endomembrane system"/>
    <property type="evidence" value="ECO:0007669"/>
    <property type="project" value="UniProtKB-SubCell"/>
</dbReference>
<feature type="compositionally biased region" description="Polar residues" evidence="6">
    <location>
        <begin position="8"/>
        <end position="20"/>
    </location>
</feature>
<evidence type="ECO:0000256" key="1">
    <source>
        <dbReference type="ARBA" id="ARBA00004127"/>
    </source>
</evidence>
<dbReference type="OrthoDB" id="73465at2759"/>
<organism evidence="8 9">
    <name type="scientific">Piptocephalis cylindrospora</name>
    <dbReference type="NCBI Taxonomy" id="1907219"/>
    <lineage>
        <taxon>Eukaryota</taxon>
        <taxon>Fungi</taxon>
        <taxon>Fungi incertae sedis</taxon>
        <taxon>Zoopagomycota</taxon>
        <taxon>Zoopagomycotina</taxon>
        <taxon>Zoopagomycetes</taxon>
        <taxon>Zoopagales</taxon>
        <taxon>Piptocephalidaceae</taxon>
        <taxon>Piptocephalis</taxon>
    </lineage>
</organism>
<dbReference type="AlphaFoldDB" id="A0A4P9Y5U3"/>
<dbReference type="EMBL" id="KZ987853">
    <property type="protein sequence ID" value="RKP14305.1"/>
    <property type="molecule type" value="Genomic_DNA"/>
</dbReference>
<keyword evidence="3 7" id="KW-0812">Transmembrane</keyword>
<evidence type="ECO:0000256" key="5">
    <source>
        <dbReference type="ARBA" id="ARBA00023136"/>
    </source>
</evidence>
<protein>
    <submittedName>
        <fullName evidence="8">Ccc1 family</fullName>
    </submittedName>
</protein>
<gene>
    <name evidence="8" type="ORF">BJ684DRAFT_22581</name>
</gene>
<name>A0A4P9Y5U3_9FUNG</name>
<evidence type="ECO:0000313" key="9">
    <source>
        <dbReference type="Proteomes" id="UP000267251"/>
    </source>
</evidence>
<accession>A0A4P9Y5U3</accession>
<feature type="transmembrane region" description="Helical" evidence="7">
    <location>
        <begin position="162"/>
        <end position="183"/>
    </location>
</feature>
<evidence type="ECO:0000256" key="4">
    <source>
        <dbReference type="ARBA" id="ARBA00022989"/>
    </source>
</evidence>
<dbReference type="InterPro" id="IPR008217">
    <property type="entry name" value="Ccc1_fam"/>
</dbReference>
<proteinExistence type="inferred from homology"/>
<feature type="transmembrane region" description="Helical" evidence="7">
    <location>
        <begin position="189"/>
        <end position="209"/>
    </location>
</feature>
<dbReference type="CDD" id="cd02435">
    <property type="entry name" value="CCC1"/>
    <property type="match status" value="1"/>
</dbReference>
<dbReference type="GO" id="GO:0030026">
    <property type="term" value="P:intracellular manganese ion homeostasis"/>
    <property type="evidence" value="ECO:0007669"/>
    <property type="project" value="InterPro"/>
</dbReference>
<dbReference type="Pfam" id="PF01988">
    <property type="entry name" value="VIT1"/>
    <property type="match status" value="1"/>
</dbReference>
<comment type="subcellular location">
    <subcellularLocation>
        <location evidence="1">Endomembrane system</location>
        <topology evidence="1">Multi-pass membrane protein</topology>
    </subcellularLocation>
</comment>
<evidence type="ECO:0000256" key="6">
    <source>
        <dbReference type="SAM" id="MobiDB-lite"/>
    </source>
</evidence>
<feature type="transmembrane region" description="Helical" evidence="7">
    <location>
        <begin position="221"/>
        <end position="242"/>
    </location>
</feature>
<reference evidence="9" key="1">
    <citation type="journal article" date="2018" name="Nat. Microbiol.">
        <title>Leveraging single-cell genomics to expand the fungal tree of life.</title>
        <authorList>
            <person name="Ahrendt S.R."/>
            <person name="Quandt C.A."/>
            <person name="Ciobanu D."/>
            <person name="Clum A."/>
            <person name="Salamov A."/>
            <person name="Andreopoulos B."/>
            <person name="Cheng J.F."/>
            <person name="Woyke T."/>
            <person name="Pelin A."/>
            <person name="Henrissat B."/>
            <person name="Reynolds N.K."/>
            <person name="Benny G.L."/>
            <person name="Smith M.E."/>
            <person name="James T.Y."/>
            <person name="Grigoriev I.V."/>
        </authorList>
    </citation>
    <scope>NUCLEOTIDE SEQUENCE [LARGE SCALE GENOMIC DNA]</scope>
</reference>
<evidence type="ECO:0000256" key="7">
    <source>
        <dbReference type="SAM" id="Phobius"/>
    </source>
</evidence>
<dbReference type="GO" id="GO:0005384">
    <property type="term" value="F:manganese ion transmembrane transporter activity"/>
    <property type="evidence" value="ECO:0007669"/>
    <property type="project" value="InterPro"/>
</dbReference>
<sequence length="249" mass="26686">MGVPGCSDHSTSIQIPNAPSHTEHHFSSPEVLRDAIIGLSDGLTVPFALAAGLSSLDSTRIVVAAGFAELVAGAISMGLGGYLAARTEADHYDAELAREYREVQEKPEEEAEEIIEILEPYGLDRATLGPVIDRLKQDPDKWVEFMMKFELNLERPDPHRSILSAVTIGGSYLLGGLIPLLPYCFISRTLHALIASSVITLLALLIFGYSKSRLISPKGAWAGAIQTMLVGAVAASAAYGLVTLFPEVK</sequence>
<keyword evidence="5 7" id="KW-0472">Membrane</keyword>
<dbReference type="PANTHER" id="PTHR31851">
    <property type="entry name" value="FE(2+)/MN(2+) TRANSPORTER PCL1"/>
    <property type="match status" value="1"/>
</dbReference>
<keyword evidence="9" id="KW-1185">Reference proteome</keyword>
<keyword evidence="4 7" id="KW-1133">Transmembrane helix</keyword>
<evidence type="ECO:0000256" key="2">
    <source>
        <dbReference type="ARBA" id="ARBA00007049"/>
    </source>
</evidence>
<evidence type="ECO:0000313" key="8">
    <source>
        <dbReference type="EMBL" id="RKP14305.1"/>
    </source>
</evidence>
<evidence type="ECO:0000256" key="3">
    <source>
        <dbReference type="ARBA" id="ARBA00022692"/>
    </source>
</evidence>
<feature type="region of interest" description="Disordered" evidence="6">
    <location>
        <begin position="1"/>
        <end position="26"/>
    </location>
</feature>
<dbReference type="Proteomes" id="UP000267251">
    <property type="component" value="Unassembled WGS sequence"/>
</dbReference>